<sequence>MIETIWNEVRATWAGGSRMDRVMLVAFALFVPYDLIRGNWFDLMVAVIVLVWVWQSVKEETTNG</sequence>
<dbReference type="EMBL" id="PP882867">
    <property type="protein sequence ID" value="XBW75321.1"/>
    <property type="molecule type" value="Genomic_DNA"/>
</dbReference>
<name>A0AAU7VGB6_9CAUD</name>
<gene>
    <name evidence="1" type="ORF">vBDshSR26L_6</name>
</gene>
<organism evidence="1">
    <name type="scientific">Dinoroseobacter phage vB_DshS_R26L</name>
    <dbReference type="NCBI Taxonomy" id="3161158"/>
    <lineage>
        <taxon>Viruses</taxon>
        <taxon>Duplodnaviria</taxon>
        <taxon>Heunggongvirae</taxon>
        <taxon>Uroviricota</taxon>
        <taxon>Caudoviricetes</taxon>
        <taxon>Nanhaivirus</taxon>
    </lineage>
</organism>
<protein>
    <submittedName>
        <fullName evidence="1">Uncharacterized protein</fullName>
    </submittedName>
</protein>
<proteinExistence type="predicted"/>
<accession>A0AAU7VGB6</accession>
<reference evidence="1" key="1">
    <citation type="submission" date="2024-06" db="EMBL/GenBank/DDBJ databases">
        <authorList>
            <person name="Lu L."/>
            <person name="Wei N."/>
            <person name="Zhang R."/>
        </authorList>
    </citation>
    <scope>NUCLEOTIDE SEQUENCE</scope>
</reference>
<evidence type="ECO:0000313" key="1">
    <source>
        <dbReference type="EMBL" id="XBW75321.1"/>
    </source>
</evidence>